<reference evidence="1" key="1">
    <citation type="submission" date="2021-01" db="EMBL/GenBank/DDBJ databases">
        <authorList>
            <person name="Kaushik A."/>
        </authorList>
    </citation>
    <scope>NUCLEOTIDE SEQUENCE</scope>
    <source>
        <strain evidence="1">Type strain: AG8-Rh-89/</strain>
    </source>
</reference>
<sequence>MNPAIAVVSVPQLSELITAIRDIVKVVHAAHTGPSTRTEFISYLERVIALLEKDQRYIHVDVVKAIKDLQL</sequence>
<evidence type="ECO:0000313" key="1">
    <source>
        <dbReference type="EMBL" id="CAE6448657.1"/>
    </source>
</evidence>
<accession>A0A8H3B638</accession>
<dbReference type="EMBL" id="CAJMWZ010002097">
    <property type="protein sequence ID" value="CAE6448657.1"/>
    <property type="molecule type" value="Genomic_DNA"/>
</dbReference>
<dbReference type="Proteomes" id="UP000663850">
    <property type="component" value="Unassembled WGS sequence"/>
</dbReference>
<evidence type="ECO:0000313" key="2">
    <source>
        <dbReference type="Proteomes" id="UP000663850"/>
    </source>
</evidence>
<gene>
    <name evidence="1" type="ORF">RDB_LOCUS38831</name>
</gene>
<protein>
    <submittedName>
        <fullName evidence="1">Uncharacterized protein</fullName>
    </submittedName>
</protein>
<name>A0A8H3B638_9AGAM</name>
<organism evidence="1 2">
    <name type="scientific">Rhizoctonia solani</name>
    <dbReference type="NCBI Taxonomy" id="456999"/>
    <lineage>
        <taxon>Eukaryota</taxon>
        <taxon>Fungi</taxon>
        <taxon>Dikarya</taxon>
        <taxon>Basidiomycota</taxon>
        <taxon>Agaricomycotina</taxon>
        <taxon>Agaricomycetes</taxon>
        <taxon>Cantharellales</taxon>
        <taxon>Ceratobasidiaceae</taxon>
        <taxon>Rhizoctonia</taxon>
    </lineage>
</organism>
<comment type="caution">
    <text evidence="1">The sequence shown here is derived from an EMBL/GenBank/DDBJ whole genome shotgun (WGS) entry which is preliminary data.</text>
</comment>
<proteinExistence type="predicted"/>
<dbReference type="AlphaFoldDB" id="A0A8H3B638"/>